<name>A0A098B2X9_DESHA</name>
<keyword evidence="4" id="KW-0309">Germination</keyword>
<feature type="transmembrane region" description="Helical" evidence="8">
    <location>
        <begin position="183"/>
        <end position="202"/>
    </location>
</feature>
<keyword evidence="6 8" id="KW-1133">Transmembrane helix</keyword>
<evidence type="ECO:0000256" key="7">
    <source>
        <dbReference type="ARBA" id="ARBA00023136"/>
    </source>
</evidence>
<dbReference type="GO" id="GO:0016020">
    <property type="term" value="C:membrane"/>
    <property type="evidence" value="ECO:0007669"/>
    <property type="project" value="UniProtKB-SubCell"/>
</dbReference>
<dbReference type="PANTHER" id="PTHR34975:SF2">
    <property type="entry name" value="SPORE GERMINATION PROTEIN A2"/>
    <property type="match status" value="1"/>
</dbReference>
<dbReference type="PATRIC" id="fig|49338.4.peg.2521"/>
<dbReference type="EMBL" id="LK996017">
    <property type="protein sequence ID" value="CDX02231.1"/>
    <property type="molecule type" value="Genomic_DNA"/>
</dbReference>
<dbReference type="AlphaFoldDB" id="A0A098B2X9"/>
<reference evidence="9" key="1">
    <citation type="submission" date="2014-07" db="EMBL/GenBank/DDBJ databases">
        <authorList>
            <person name="Hornung V.Bastian."/>
        </authorList>
    </citation>
    <scope>NUCLEOTIDE SEQUENCE</scope>
    <source>
        <strain evidence="9">PCE-S</strain>
    </source>
</reference>
<evidence type="ECO:0000256" key="8">
    <source>
        <dbReference type="SAM" id="Phobius"/>
    </source>
</evidence>
<protein>
    <submittedName>
        <fullName evidence="9">Spore germination protein, amino acid permease</fullName>
    </submittedName>
</protein>
<evidence type="ECO:0000313" key="9">
    <source>
        <dbReference type="EMBL" id="CDX02231.1"/>
    </source>
</evidence>
<dbReference type="Pfam" id="PF03845">
    <property type="entry name" value="Spore_permease"/>
    <property type="match status" value="1"/>
</dbReference>
<keyword evidence="7 8" id="KW-0472">Membrane</keyword>
<organism evidence="9">
    <name type="scientific">Desulfitobacterium hafniense</name>
    <name type="common">Desulfitobacterium frappieri</name>
    <dbReference type="NCBI Taxonomy" id="49338"/>
    <lineage>
        <taxon>Bacteria</taxon>
        <taxon>Bacillati</taxon>
        <taxon>Bacillota</taxon>
        <taxon>Clostridia</taxon>
        <taxon>Eubacteriales</taxon>
        <taxon>Desulfitobacteriaceae</taxon>
        <taxon>Desulfitobacterium</taxon>
    </lineage>
</organism>
<accession>A0A098B2X9</accession>
<keyword evidence="3" id="KW-0813">Transport</keyword>
<feature type="transmembrane region" description="Helical" evidence="8">
    <location>
        <begin position="144"/>
        <end position="163"/>
    </location>
</feature>
<dbReference type="OMA" id="LFHSLRW"/>
<dbReference type="PANTHER" id="PTHR34975">
    <property type="entry name" value="SPORE GERMINATION PROTEIN A2"/>
    <property type="match status" value="1"/>
</dbReference>
<feature type="transmembrane region" description="Helical" evidence="8">
    <location>
        <begin position="268"/>
        <end position="287"/>
    </location>
</feature>
<keyword evidence="5 8" id="KW-0812">Transmembrane</keyword>
<feature type="transmembrane region" description="Helical" evidence="8">
    <location>
        <begin position="77"/>
        <end position="96"/>
    </location>
</feature>
<evidence type="ECO:0000256" key="4">
    <source>
        <dbReference type="ARBA" id="ARBA00022544"/>
    </source>
</evidence>
<evidence type="ECO:0000256" key="1">
    <source>
        <dbReference type="ARBA" id="ARBA00004141"/>
    </source>
</evidence>
<comment type="subcellular location">
    <subcellularLocation>
        <location evidence="1">Membrane</location>
        <topology evidence="1">Multi-pass membrane protein</topology>
    </subcellularLocation>
</comment>
<dbReference type="GO" id="GO:0009847">
    <property type="term" value="P:spore germination"/>
    <property type="evidence" value="ECO:0007669"/>
    <property type="project" value="InterPro"/>
</dbReference>
<feature type="transmembrane region" description="Helical" evidence="8">
    <location>
        <begin position="36"/>
        <end position="56"/>
    </location>
</feature>
<feature type="transmembrane region" description="Helical" evidence="8">
    <location>
        <begin position="334"/>
        <end position="353"/>
    </location>
</feature>
<feature type="transmembrane region" description="Helical" evidence="8">
    <location>
        <begin position="299"/>
        <end position="322"/>
    </location>
</feature>
<evidence type="ECO:0000256" key="6">
    <source>
        <dbReference type="ARBA" id="ARBA00022989"/>
    </source>
</evidence>
<feature type="transmembrane region" description="Helical" evidence="8">
    <location>
        <begin position="116"/>
        <end position="137"/>
    </location>
</feature>
<proteinExistence type="inferred from homology"/>
<sequence length="368" mass="41395">MNIKISSRQSFCTYFVIVSLSIGMPNLIIRDLEQDFWQALLVAIVIETMLGFFLYKMGRTYANQTIFQYSEKILGKILGKISVGMFSLYFISVAITLTQSLMEFFGSMAMPETPRYVFAILLLLVSTYACSAGLEVIMRLSEIVAPFVLGSFLFIMLFNIGNMEFDNLRPMFQHSLGEILRGAMLPTAWFGICIIMGVLMAYHNNPKVMYKIKLMGVGLGILTITTSMFFVITVIGVEMGSRQLYSVYILARLVDVGDFIQRMEAFQIVSWTAGSFLILALFHYAGVEGLKHIFPKKSRMFLGISIAVIVFVVSVFVTPTAIDRSTFLKNILGVYGLVVEICGVSLLFIIYVIKQKFKAVKKRSSNEQ</sequence>
<gene>
    <name evidence="9" type="ORF">DPCES_2344</name>
</gene>
<evidence type="ECO:0000256" key="2">
    <source>
        <dbReference type="ARBA" id="ARBA00007998"/>
    </source>
</evidence>
<dbReference type="RefSeq" id="WP_011460074.1">
    <property type="nucleotide sequence ID" value="NZ_LK996017.1"/>
</dbReference>
<feature type="transmembrane region" description="Helical" evidence="8">
    <location>
        <begin position="214"/>
        <end position="237"/>
    </location>
</feature>
<dbReference type="InterPro" id="IPR004761">
    <property type="entry name" value="Spore_GerAB"/>
</dbReference>
<evidence type="ECO:0000256" key="3">
    <source>
        <dbReference type="ARBA" id="ARBA00022448"/>
    </source>
</evidence>
<evidence type="ECO:0000256" key="5">
    <source>
        <dbReference type="ARBA" id="ARBA00022692"/>
    </source>
</evidence>
<feature type="transmembrane region" description="Helical" evidence="8">
    <location>
        <begin position="12"/>
        <end position="30"/>
    </location>
</feature>
<dbReference type="NCBIfam" id="TIGR00912">
    <property type="entry name" value="2A0309"/>
    <property type="match status" value="1"/>
</dbReference>
<comment type="similarity">
    <text evidence="2">Belongs to the amino acid-polyamine-organocation (APC) superfamily. Spore germination protein (SGP) (TC 2.A.3.9) family.</text>
</comment>